<name>A0AC34FYC3_9BILA</name>
<evidence type="ECO:0000313" key="1">
    <source>
        <dbReference type="Proteomes" id="UP000887579"/>
    </source>
</evidence>
<dbReference type="Proteomes" id="UP000887579">
    <property type="component" value="Unplaced"/>
</dbReference>
<organism evidence="1 2">
    <name type="scientific">Panagrolaimus sp. ES5</name>
    <dbReference type="NCBI Taxonomy" id="591445"/>
    <lineage>
        <taxon>Eukaryota</taxon>
        <taxon>Metazoa</taxon>
        <taxon>Ecdysozoa</taxon>
        <taxon>Nematoda</taxon>
        <taxon>Chromadorea</taxon>
        <taxon>Rhabditida</taxon>
        <taxon>Tylenchina</taxon>
        <taxon>Panagrolaimomorpha</taxon>
        <taxon>Panagrolaimoidea</taxon>
        <taxon>Panagrolaimidae</taxon>
        <taxon>Panagrolaimus</taxon>
    </lineage>
</organism>
<proteinExistence type="predicted"/>
<evidence type="ECO:0000313" key="2">
    <source>
        <dbReference type="WBParaSite" id="ES5_v2.g22476.t1"/>
    </source>
</evidence>
<dbReference type="WBParaSite" id="ES5_v2.g22476.t1">
    <property type="protein sequence ID" value="ES5_v2.g22476.t1"/>
    <property type="gene ID" value="ES5_v2.g22476"/>
</dbReference>
<sequence length="377" mass="42699">MEATSCIIFNDKISCHKSCRTCADNSYCGNPNACKSCHPGEYKLSSNYGDEIFACSKICEHFSFKLTDYFFCDAKKSLRATTRENFNVKNFVKNNASSDVFCFKFVTLSCIGAASTVGIGAYCIILCKQRTQKAITIKAAADAVNIELGLINANQNNIHKELHVYDKVSHPNILPAYGVHFGIDNMLFLALRKFNLKDYFVDYGKNLDFIQLKQYCIQVADGMKYLHIKKILHCDLKVENILVKDEKGEHVEIADFGSAVDLEEDHEISMIGTKTHMAYELLKKSSNANFTATASKASDVWSYAVTVWQIFQKTDELPSDFKTPKNIITNLENGKKLPTPSIVSERFWRQIIIRCFDLDPLARPSMDYLHKSLLNEF</sequence>
<reference evidence="2" key="1">
    <citation type="submission" date="2022-11" db="UniProtKB">
        <authorList>
            <consortium name="WormBaseParasite"/>
        </authorList>
    </citation>
    <scope>IDENTIFICATION</scope>
</reference>
<accession>A0AC34FYC3</accession>
<protein>
    <submittedName>
        <fullName evidence="2">Protein kinase domain-containing protein</fullName>
    </submittedName>
</protein>